<keyword evidence="1" id="KW-0812">Transmembrane</keyword>
<evidence type="ECO:0008006" key="4">
    <source>
        <dbReference type="Google" id="ProtNLM"/>
    </source>
</evidence>
<dbReference type="RefSeq" id="WP_188405558.1">
    <property type="nucleotide sequence ID" value="NZ_BMGL01000004.1"/>
</dbReference>
<evidence type="ECO:0000256" key="1">
    <source>
        <dbReference type="SAM" id="Phobius"/>
    </source>
</evidence>
<feature type="transmembrane region" description="Helical" evidence="1">
    <location>
        <begin position="184"/>
        <end position="207"/>
    </location>
</feature>
<dbReference type="Proteomes" id="UP000599688">
    <property type="component" value="Unassembled WGS sequence"/>
</dbReference>
<evidence type="ECO:0000313" key="3">
    <source>
        <dbReference type="Proteomes" id="UP000599688"/>
    </source>
</evidence>
<feature type="transmembrane region" description="Helical" evidence="1">
    <location>
        <begin position="41"/>
        <end position="60"/>
    </location>
</feature>
<protein>
    <recommendedName>
        <fullName evidence="4">DUF805 domain-containing protein</fullName>
    </recommendedName>
</protein>
<dbReference type="EMBL" id="BMGL01000004">
    <property type="protein sequence ID" value="GGE09180.1"/>
    <property type="molecule type" value="Genomic_DNA"/>
</dbReference>
<dbReference type="GO" id="GO:0005886">
    <property type="term" value="C:plasma membrane"/>
    <property type="evidence" value="ECO:0007669"/>
    <property type="project" value="TreeGrafter"/>
</dbReference>
<feature type="transmembrane region" description="Helical" evidence="1">
    <location>
        <begin position="254"/>
        <end position="273"/>
    </location>
</feature>
<sequence>MIKKIFSFKGRISRTEYIVSFFFYLACYFLYLAFYNLLLEFVHSIISFSLLNILLFWFIASQSAKRCHDIGKSGWWQLIPFYFFWLLFKKGQSGENKYGKAPWVDPSKLIINNFNYNVVPEATTKQVIMDTYEEEEDNEYKVKKSDDSNSNTFHRLIDNETNLFVKEKQLIKKRLSLSNYLKKLSLIVAVFFISVLFQHFIIGYFEANHLMHTTDFDSIKWFDYYSLFHYNILPILLIIWLIVLSIFRLQDSNLAGVALIIPGYNLIKLFSYGDANENKYGPPQNFTLHKTSTYFDEIGKNKTHNIENPLKPALVFAILVVSTISFFYFNNSKSITYSQLVTEYEIINKNNPIFNLIKIPGVNLSPIKNSKLNGIIKSLAFNDNFEGNIFYVFDKAGKVIRKVSNTEERKFYYNGVRLDSIIEKGEGVTITKFHYKTISDTNSISLTESYNNEIFDTTVLQITKKEAKTVKSEFVDSKVYHLKTQIIHFNNFKNVTKEIIKREWPENPELDEELVYNYDYDLNNNLIRKYGGSINDIDEYSYINNNRLLEYKYFLDADDELPIRIFKYSYSLKTPSINYIDYDNDKVYDFLTTHDSTVYNLKVRDTNKSYSLTLDKKNNIIEVPENELPNFLDMEQETRKYTYYNTYFDFFKDLFSTNKKSNIDI</sequence>
<accession>A0A916ZQE6</accession>
<comment type="caution">
    <text evidence="2">The sequence shown here is derived from an EMBL/GenBank/DDBJ whole genome shotgun (WGS) entry which is preliminary data.</text>
</comment>
<feature type="transmembrane region" description="Helical" evidence="1">
    <location>
        <begin position="310"/>
        <end position="329"/>
    </location>
</feature>
<proteinExistence type="predicted"/>
<keyword evidence="3" id="KW-1185">Reference proteome</keyword>
<keyword evidence="1" id="KW-1133">Transmembrane helix</keyword>
<gene>
    <name evidence="2" type="ORF">GCM10010831_08430</name>
</gene>
<keyword evidence="1" id="KW-0472">Membrane</keyword>
<feature type="transmembrane region" description="Helical" evidence="1">
    <location>
        <begin position="227"/>
        <end position="247"/>
    </location>
</feature>
<organism evidence="2 3">
    <name type="scientific">Psychroflexus salis</name>
    <dbReference type="NCBI Taxonomy" id="1526574"/>
    <lineage>
        <taxon>Bacteria</taxon>
        <taxon>Pseudomonadati</taxon>
        <taxon>Bacteroidota</taxon>
        <taxon>Flavobacteriia</taxon>
        <taxon>Flavobacteriales</taxon>
        <taxon>Flavobacteriaceae</taxon>
        <taxon>Psychroflexus</taxon>
    </lineage>
</organism>
<dbReference type="PANTHER" id="PTHR34980">
    <property type="entry name" value="INNER MEMBRANE PROTEIN-RELATED-RELATED"/>
    <property type="match status" value="1"/>
</dbReference>
<evidence type="ECO:0000313" key="2">
    <source>
        <dbReference type="EMBL" id="GGE09180.1"/>
    </source>
</evidence>
<dbReference type="PANTHER" id="PTHR34980:SF3">
    <property type="entry name" value="BLR8105 PROTEIN"/>
    <property type="match status" value="1"/>
</dbReference>
<name>A0A916ZQE6_9FLAO</name>
<dbReference type="Pfam" id="PF05656">
    <property type="entry name" value="DUF805"/>
    <property type="match status" value="1"/>
</dbReference>
<feature type="transmembrane region" description="Helical" evidence="1">
    <location>
        <begin position="16"/>
        <end position="35"/>
    </location>
</feature>
<reference evidence="2 3" key="1">
    <citation type="journal article" date="2014" name="Int. J. Syst. Evol. Microbiol.">
        <title>Complete genome sequence of Corynebacterium casei LMG S-19264T (=DSM 44701T), isolated from a smear-ripened cheese.</title>
        <authorList>
            <consortium name="US DOE Joint Genome Institute (JGI-PGF)"/>
            <person name="Walter F."/>
            <person name="Albersmeier A."/>
            <person name="Kalinowski J."/>
            <person name="Ruckert C."/>
        </authorList>
    </citation>
    <scope>NUCLEOTIDE SEQUENCE [LARGE SCALE GENOMIC DNA]</scope>
    <source>
        <strain evidence="2 3">CGMCC 1.12925</strain>
    </source>
</reference>
<dbReference type="AlphaFoldDB" id="A0A916ZQE6"/>
<dbReference type="InterPro" id="IPR008523">
    <property type="entry name" value="DUF805"/>
</dbReference>